<sequence length="698" mass="77638">MILLLGRRSVSRRSSVSLLEANSDEGLLVRSSPDQYAVAYSGRENSTRWNLRPVISLPREFTADIEQEFKCMNNHVMTKLTSMPHGYNGFDCNVCDRGILKITADAPAFRCFKCDYDVCGKCAFSKRFKDVKIVCVSCGKKFVTTAKLQAHSLQCRGPSASPSPRSSSRMNTMLWDESKRPSLLEVQLPEDNTRRSGQKSGRPTYVRTSEGGRISIGNPKISSPEDMRDKVVPHKDANFPEVKKRGRPSKRRDSQAKSSDDSFSFNLPPEVELPEKKNKGMAQSRDSLQYGNREAKKDSTFEAIGIAPAEPPEYNDKGEIIGIAARRRAESVDMAEARGVVTIRADVAEKLAEVGKKHGVQSAPEGTLKRPRADDLISIPLRPEQRKKPQGSEQRGVSVNGMSVPLPRHGPGAPLPRSNFPTAAAVPPRNFMMRPSQYSMPNPMMAGPGRSMTPSRPLTKNNGAYLALPKEDQHKQQFLNEFLSGGWVRFYSFSNEDTVVMYYTLQPGRYGAMFPTEAGVGTAVLDVHSKLVLYVPCMNNESTSRSQPHPHVQTFYDEEARILTIAEAKRYLGAVLQCITAFVVETSRLKAEGLTPAAVHAAYIHQPNIGAVPRDTKFVYIRKVFPDPAGGFTLFRLSNLRSQVICNATLDIRWQSDRRHNVGQKYYVHSDGTAEPFVVDTSGILSEVETVLNNSYRR</sequence>
<protein>
    <recommendedName>
        <fullName evidence="2">POLO box domain-containing protein</fullName>
    </recommendedName>
</protein>
<organism evidence="3 4">
    <name type="scientific">Angomonas deanei</name>
    <dbReference type="NCBI Taxonomy" id="59799"/>
    <lineage>
        <taxon>Eukaryota</taxon>
        <taxon>Discoba</taxon>
        <taxon>Euglenozoa</taxon>
        <taxon>Kinetoplastea</taxon>
        <taxon>Metakinetoplastina</taxon>
        <taxon>Trypanosomatida</taxon>
        <taxon>Trypanosomatidae</taxon>
        <taxon>Strigomonadinae</taxon>
        <taxon>Angomonas</taxon>
    </lineage>
</organism>
<dbReference type="VEuPathDB" id="TriTrypDB:ADEAN_000056600"/>
<dbReference type="PROSITE" id="PS50078">
    <property type="entry name" value="POLO_BOX"/>
    <property type="match status" value="1"/>
</dbReference>
<feature type="domain" description="POLO box" evidence="2">
    <location>
        <begin position="620"/>
        <end position="698"/>
    </location>
</feature>
<evidence type="ECO:0000313" key="4">
    <source>
        <dbReference type="Proteomes" id="UP000515908"/>
    </source>
</evidence>
<feature type="compositionally biased region" description="Basic and acidic residues" evidence="1">
    <location>
        <begin position="251"/>
        <end position="260"/>
    </location>
</feature>
<name>A0A7G2C084_9TRYP</name>
<feature type="compositionally biased region" description="Basic and acidic residues" evidence="1">
    <location>
        <begin position="223"/>
        <end position="243"/>
    </location>
</feature>
<evidence type="ECO:0000313" key="3">
    <source>
        <dbReference type="EMBL" id="CAD2213130.1"/>
    </source>
</evidence>
<feature type="region of interest" description="Disordered" evidence="1">
    <location>
        <begin position="181"/>
        <end position="296"/>
    </location>
</feature>
<feature type="compositionally biased region" description="Polar residues" evidence="1">
    <location>
        <begin position="391"/>
        <end position="401"/>
    </location>
</feature>
<dbReference type="AlphaFoldDB" id="A0A7G2C084"/>
<reference evidence="3 4" key="1">
    <citation type="submission" date="2020-08" db="EMBL/GenBank/DDBJ databases">
        <authorList>
            <person name="Newling K."/>
            <person name="Davey J."/>
            <person name="Forrester S."/>
        </authorList>
    </citation>
    <scope>NUCLEOTIDE SEQUENCE [LARGE SCALE GENOMIC DNA]</scope>
    <source>
        <strain evidence="4">Crithidia deanei Carvalho (ATCC PRA-265)</strain>
    </source>
</reference>
<dbReference type="Proteomes" id="UP000515908">
    <property type="component" value="Chromosome 01"/>
</dbReference>
<evidence type="ECO:0000259" key="2">
    <source>
        <dbReference type="PROSITE" id="PS50078"/>
    </source>
</evidence>
<gene>
    <name evidence="3" type="ORF">ADEAN_000056600</name>
</gene>
<accession>A0A7G2C084</accession>
<feature type="region of interest" description="Disordered" evidence="1">
    <location>
        <begin position="355"/>
        <end position="403"/>
    </location>
</feature>
<dbReference type="InterPro" id="IPR000959">
    <property type="entry name" value="POLO_box_dom"/>
</dbReference>
<evidence type="ECO:0000256" key="1">
    <source>
        <dbReference type="SAM" id="MobiDB-lite"/>
    </source>
</evidence>
<proteinExistence type="predicted"/>
<dbReference type="Pfam" id="PF26235">
    <property type="entry name" value="zf-KKT2_KKT3"/>
    <property type="match status" value="1"/>
</dbReference>
<dbReference type="InterPro" id="IPR058800">
    <property type="entry name" value="Znf-KKT2_KKT3"/>
</dbReference>
<dbReference type="OrthoDB" id="277433at2759"/>
<dbReference type="EMBL" id="LR877145">
    <property type="protein sequence ID" value="CAD2213130.1"/>
    <property type="molecule type" value="Genomic_DNA"/>
</dbReference>
<keyword evidence="4" id="KW-1185">Reference proteome</keyword>